<dbReference type="Proteomes" id="UP001501495">
    <property type="component" value="Unassembled WGS sequence"/>
</dbReference>
<comment type="caution">
    <text evidence="1">The sequence shown here is derived from an EMBL/GenBank/DDBJ whole genome shotgun (WGS) entry which is preliminary data.</text>
</comment>
<sequence>MEAFRVADALEVLAAAVKGPSSGSLRVEVLATLFEEIALGGGNVPEVVAEARRLAAERLLG</sequence>
<name>A0ABP7XFL9_9ACTN</name>
<evidence type="ECO:0000313" key="2">
    <source>
        <dbReference type="Proteomes" id="UP001501495"/>
    </source>
</evidence>
<reference evidence="2" key="1">
    <citation type="journal article" date="2019" name="Int. J. Syst. Evol. Microbiol.">
        <title>The Global Catalogue of Microorganisms (GCM) 10K type strain sequencing project: providing services to taxonomists for standard genome sequencing and annotation.</title>
        <authorList>
            <consortium name="The Broad Institute Genomics Platform"/>
            <consortium name="The Broad Institute Genome Sequencing Center for Infectious Disease"/>
            <person name="Wu L."/>
            <person name="Ma J."/>
        </authorList>
    </citation>
    <scope>NUCLEOTIDE SEQUENCE [LARGE SCALE GENOMIC DNA]</scope>
    <source>
        <strain evidence="2">JCM 16703</strain>
    </source>
</reference>
<gene>
    <name evidence="1" type="ORF">GCM10022215_13120</name>
</gene>
<keyword evidence="2" id="KW-1185">Reference proteome</keyword>
<dbReference type="EMBL" id="BAAAZH010000010">
    <property type="protein sequence ID" value="GAA4114790.1"/>
    <property type="molecule type" value="Genomic_DNA"/>
</dbReference>
<proteinExistence type="predicted"/>
<dbReference type="RefSeq" id="WP_344732476.1">
    <property type="nucleotide sequence ID" value="NZ_BAAAZH010000010.1"/>
</dbReference>
<evidence type="ECO:0000313" key="1">
    <source>
        <dbReference type="EMBL" id="GAA4114790.1"/>
    </source>
</evidence>
<protein>
    <submittedName>
        <fullName evidence="1">Uncharacterized protein</fullName>
    </submittedName>
</protein>
<organism evidence="1 2">
    <name type="scientific">Nocardioides fonticola</name>
    <dbReference type="NCBI Taxonomy" id="450363"/>
    <lineage>
        <taxon>Bacteria</taxon>
        <taxon>Bacillati</taxon>
        <taxon>Actinomycetota</taxon>
        <taxon>Actinomycetes</taxon>
        <taxon>Propionibacteriales</taxon>
        <taxon>Nocardioidaceae</taxon>
        <taxon>Nocardioides</taxon>
    </lineage>
</organism>
<accession>A0ABP7XFL9</accession>